<evidence type="ECO:0000259" key="1">
    <source>
        <dbReference type="Pfam" id="PF06568"/>
    </source>
</evidence>
<keyword evidence="3" id="KW-1185">Reference proteome</keyword>
<reference evidence="3" key="1">
    <citation type="submission" date="2015-09" db="EMBL/GenBank/DDBJ databases">
        <authorList>
            <person name="Rodrigo-Torres Lidia"/>
            <person name="Arahal R.David."/>
        </authorList>
    </citation>
    <scope>NUCLEOTIDE SEQUENCE [LARGE SCALE GENOMIC DNA]</scope>
    <source>
        <strain evidence="3">CECT 5114</strain>
    </source>
</reference>
<protein>
    <recommendedName>
        <fullName evidence="1">YjiS-like domain-containing protein</fullName>
    </recommendedName>
</protein>
<organism evidence="2 3">
    <name type="scientific">Cognatishimia activa</name>
    <dbReference type="NCBI Taxonomy" id="1715691"/>
    <lineage>
        <taxon>Bacteria</taxon>
        <taxon>Pseudomonadati</taxon>
        <taxon>Pseudomonadota</taxon>
        <taxon>Alphaproteobacteria</taxon>
        <taxon>Rhodobacterales</taxon>
        <taxon>Paracoccaceae</taxon>
        <taxon>Cognatishimia</taxon>
    </lineage>
</organism>
<proteinExistence type="predicted"/>
<name>A0A0P1ITJ3_9RHOB</name>
<dbReference type="RefSeq" id="WP_106387483.1">
    <property type="nucleotide sequence ID" value="NZ_CYTO01000009.1"/>
</dbReference>
<dbReference type="EMBL" id="CYUE01000020">
    <property type="protein sequence ID" value="CUK26786.1"/>
    <property type="molecule type" value="Genomic_DNA"/>
</dbReference>
<dbReference type="OrthoDB" id="8096613at2"/>
<accession>A0A0P1ITJ3</accession>
<dbReference type="Proteomes" id="UP000051184">
    <property type="component" value="Unassembled WGS sequence"/>
</dbReference>
<evidence type="ECO:0000313" key="3">
    <source>
        <dbReference type="Proteomes" id="UP000051184"/>
    </source>
</evidence>
<gene>
    <name evidence="2" type="ORF">TA5114_02604</name>
</gene>
<dbReference type="STRING" id="1715691.TA5113_01433"/>
<sequence length="74" mass="8628">MAFLQTLSRFAGLSFEKAGHKNHSWQDLVELRRQRKVLGKLTDRELRDIGLTPYDVEREVSRSFFDVPSHGPRT</sequence>
<dbReference type="Pfam" id="PF06568">
    <property type="entry name" value="YjiS-like"/>
    <property type="match status" value="1"/>
</dbReference>
<dbReference type="InterPro" id="IPR009506">
    <property type="entry name" value="YjiS-like"/>
</dbReference>
<evidence type="ECO:0000313" key="2">
    <source>
        <dbReference type="EMBL" id="CUK26786.1"/>
    </source>
</evidence>
<dbReference type="AlphaFoldDB" id="A0A0P1ITJ3"/>
<feature type="domain" description="YjiS-like" evidence="1">
    <location>
        <begin position="24"/>
        <end position="57"/>
    </location>
</feature>